<dbReference type="PANTHER" id="PTHR23088:SF27">
    <property type="entry name" value="DEAMINATED GLUTATHIONE AMIDASE"/>
    <property type="match status" value="1"/>
</dbReference>
<name>A0A6L5WHL2_9BACT</name>
<evidence type="ECO:0000259" key="1">
    <source>
        <dbReference type="PROSITE" id="PS50263"/>
    </source>
</evidence>
<organism evidence="2 3">
    <name type="scientific">Campylobacter portucalensis</name>
    <dbReference type="NCBI Taxonomy" id="2608384"/>
    <lineage>
        <taxon>Bacteria</taxon>
        <taxon>Pseudomonadati</taxon>
        <taxon>Campylobacterota</taxon>
        <taxon>Epsilonproteobacteria</taxon>
        <taxon>Campylobacterales</taxon>
        <taxon>Campylobacteraceae</taxon>
        <taxon>Campylobacter</taxon>
    </lineage>
</organism>
<gene>
    <name evidence="2" type="ORF">F1B92_04185</name>
</gene>
<proteinExistence type="predicted"/>
<evidence type="ECO:0000313" key="3">
    <source>
        <dbReference type="Proteomes" id="UP000476338"/>
    </source>
</evidence>
<dbReference type="RefSeq" id="WP_154570650.1">
    <property type="nucleotide sequence ID" value="NZ_VWSJ01000011.1"/>
</dbReference>
<dbReference type="InterPro" id="IPR003010">
    <property type="entry name" value="C-N_Hydrolase"/>
</dbReference>
<feature type="domain" description="CN hydrolase" evidence="1">
    <location>
        <begin position="2"/>
        <end position="254"/>
    </location>
</feature>
<sequence>MAGVLSIQINSVVGDKEANLSKVDNLIKQNSDKKLDLVVLPEFFSTNISHFDFQNSPENENGGDVIKRLQNLAKKYNTNIISGSVITQEQSKLFNTTFAIDRDGQILAKYKKIHLYNYCGGNEGALISAGDQKRVVEFDFAKVGLGICFDIRYPNFFKDLAKNGAEIFVLPTAWIMENKIFNDENLLKFERDIFNHMAQIRAFDNACFMVVSNQAKDVNSKISSIGCSMICDFDGRILAKARDEECGIFAEINLLRRRNFIKDFPIFEID</sequence>
<dbReference type="SUPFAM" id="SSF56317">
    <property type="entry name" value="Carbon-nitrogen hydrolase"/>
    <property type="match status" value="1"/>
</dbReference>
<reference evidence="2 3" key="2">
    <citation type="submission" date="2020-03" db="EMBL/GenBank/DDBJ databases">
        <title>Campylobacter portucalensis sp. nov., a new species of Campylobacter isolated from the reproductive tract of bulls.</title>
        <authorList>
            <person name="Silva M.F."/>
            <person name="Pereira G."/>
            <person name="Carneiro C."/>
            <person name="Hemphill A."/>
            <person name="Mateus L."/>
            <person name="Lopes-Da-Costa L."/>
            <person name="Silva E."/>
        </authorList>
    </citation>
    <scope>NUCLEOTIDE SEQUENCE [LARGE SCALE GENOMIC DNA]</scope>
    <source>
        <strain evidence="2 3">FMV-PI01</strain>
    </source>
</reference>
<evidence type="ECO:0000313" key="2">
    <source>
        <dbReference type="EMBL" id="MSN96386.1"/>
    </source>
</evidence>
<dbReference type="AlphaFoldDB" id="A0A6L5WHL2"/>
<comment type="caution">
    <text evidence="2">The sequence shown here is derived from an EMBL/GenBank/DDBJ whole genome shotgun (WGS) entry which is preliminary data.</text>
</comment>
<dbReference type="EMBL" id="VWSJ01000011">
    <property type="protein sequence ID" value="MSN96386.1"/>
    <property type="molecule type" value="Genomic_DNA"/>
</dbReference>
<accession>A0A6L5WHL2</accession>
<keyword evidence="3" id="KW-1185">Reference proteome</keyword>
<dbReference type="PROSITE" id="PS50263">
    <property type="entry name" value="CN_HYDROLASE"/>
    <property type="match status" value="1"/>
</dbReference>
<dbReference type="PANTHER" id="PTHR23088">
    <property type="entry name" value="NITRILASE-RELATED"/>
    <property type="match status" value="1"/>
</dbReference>
<reference evidence="2 3" key="1">
    <citation type="submission" date="2019-09" db="EMBL/GenBank/DDBJ databases">
        <authorList>
            <person name="Silva M."/>
            <person name="Pereira G."/>
            <person name="Lopes-Da-Costa L."/>
            <person name="Silva E."/>
        </authorList>
    </citation>
    <scope>NUCLEOTIDE SEQUENCE [LARGE SCALE GENOMIC DNA]</scope>
    <source>
        <strain evidence="2 3">FMV-PI01</strain>
    </source>
</reference>
<dbReference type="InterPro" id="IPR036526">
    <property type="entry name" value="C-N_Hydrolase_sf"/>
</dbReference>
<dbReference type="Proteomes" id="UP000476338">
    <property type="component" value="Unassembled WGS sequence"/>
</dbReference>
<protein>
    <recommendedName>
        <fullName evidence="1">CN hydrolase domain-containing protein</fullName>
    </recommendedName>
</protein>
<dbReference type="Pfam" id="PF00795">
    <property type="entry name" value="CN_hydrolase"/>
    <property type="match status" value="1"/>
</dbReference>
<dbReference type="Gene3D" id="3.60.110.10">
    <property type="entry name" value="Carbon-nitrogen hydrolase"/>
    <property type="match status" value="1"/>
</dbReference>